<accession>A0A8S0U7Z7</accession>
<evidence type="ECO:0000313" key="2">
    <source>
        <dbReference type="Proteomes" id="UP000594638"/>
    </source>
</evidence>
<keyword evidence="2" id="KW-1185">Reference proteome</keyword>
<sequence length="154" mass="16707">MGFLQRLQREKGIAEFLEEVARVEQFLNDPCFIKVGENAMVQVMLWKVLVTPTPPSSLPKFQAVGVGCGDGKEWGEESTSTQVKRVALQKQAAVVSLVAEDCAGKLQQKVQTVGPTGRWLLRGRHRVVVAVAEGGCGRCGGSVDLDLDLDLDLD</sequence>
<dbReference type="Gramene" id="OE9A110530T1">
    <property type="protein sequence ID" value="OE9A110530C1"/>
    <property type="gene ID" value="OE9A110530"/>
</dbReference>
<dbReference type="Proteomes" id="UP000594638">
    <property type="component" value="Unassembled WGS sequence"/>
</dbReference>
<proteinExistence type="predicted"/>
<name>A0A8S0U7Z7_OLEEU</name>
<dbReference type="EMBL" id="CACTIH010007482">
    <property type="protein sequence ID" value="CAA3014378.1"/>
    <property type="molecule type" value="Genomic_DNA"/>
</dbReference>
<comment type="caution">
    <text evidence="1">The sequence shown here is derived from an EMBL/GenBank/DDBJ whole genome shotgun (WGS) entry which is preliminary data.</text>
</comment>
<gene>
    <name evidence="1" type="ORF">OLEA9_A110530</name>
</gene>
<organism evidence="1 2">
    <name type="scientific">Olea europaea subsp. europaea</name>
    <dbReference type="NCBI Taxonomy" id="158383"/>
    <lineage>
        <taxon>Eukaryota</taxon>
        <taxon>Viridiplantae</taxon>
        <taxon>Streptophyta</taxon>
        <taxon>Embryophyta</taxon>
        <taxon>Tracheophyta</taxon>
        <taxon>Spermatophyta</taxon>
        <taxon>Magnoliopsida</taxon>
        <taxon>eudicotyledons</taxon>
        <taxon>Gunneridae</taxon>
        <taxon>Pentapetalae</taxon>
        <taxon>asterids</taxon>
        <taxon>lamiids</taxon>
        <taxon>Lamiales</taxon>
        <taxon>Oleaceae</taxon>
        <taxon>Oleeae</taxon>
        <taxon>Olea</taxon>
    </lineage>
</organism>
<evidence type="ECO:0000313" key="1">
    <source>
        <dbReference type="EMBL" id="CAA3014378.1"/>
    </source>
</evidence>
<reference evidence="1 2" key="1">
    <citation type="submission" date="2019-12" db="EMBL/GenBank/DDBJ databases">
        <authorList>
            <person name="Alioto T."/>
            <person name="Alioto T."/>
            <person name="Gomez Garrido J."/>
        </authorList>
    </citation>
    <scope>NUCLEOTIDE SEQUENCE [LARGE SCALE GENOMIC DNA]</scope>
</reference>
<protein>
    <submittedName>
        <fullName evidence="1">Uncharacterized protein</fullName>
    </submittedName>
</protein>
<dbReference type="AlphaFoldDB" id="A0A8S0U7Z7"/>
<dbReference type="OrthoDB" id="927027at2759"/>